<dbReference type="Proteomes" id="UP000028545">
    <property type="component" value="Unassembled WGS sequence"/>
</dbReference>
<comment type="caution">
    <text evidence="3">The sequence shown here is derived from an EMBL/GenBank/DDBJ whole genome shotgun (WGS) entry which is preliminary data.</text>
</comment>
<keyword evidence="4" id="KW-1185">Reference proteome</keyword>
<evidence type="ECO:0000256" key="2">
    <source>
        <dbReference type="SAM" id="SignalP"/>
    </source>
</evidence>
<dbReference type="VEuPathDB" id="FungiDB:SAPIO_CDS2690"/>
<dbReference type="OrthoDB" id="1859733at2759"/>
<dbReference type="InterPro" id="IPR021851">
    <property type="entry name" value="DUF3455"/>
</dbReference>
<dbReference type="PANTHER" id="PTHR35567:SF3">
    <property type="entry name" value="MALATE DEHYDROGENASE"/>
    <property type="match status" value="1"/>
</dbReference>
<protein>
    <submittedName>
        <fullName evidence="3">Malate dehydrogenase</fullName>
    </submittedName>
</protein>
<keyword evidence="2" id="KW-0732">Signal</keyword>
<dbReference type="Pfam" id="PF11937">
    <property type="entry name" value="DUF3455"/>
    <property type="match status" value="1"/>
</dbReference>
<organism evidence="3 4">
    <name type="scientific">Pseudallescheria apiosperma</name>
    <name type="common">Scedosporium apiospermum</name>
    <dbReference type="NCBI Taxonomy" id="563466"/>
    <lineage>
        <taxon>Eukaryota</taxon>
        <taxon>Fungi</taxon>
        <taxon>Dikarya</taxon>
        <taxon>Ascomycota</taxon>
        <taxon>Pezizomycotina</taxon>
        <taxon>Sordariomycetes</taxon>
        <taxon>Hypocreomycetidae</taxon>
        <taxon>Microascales</taxon>
        <taxon>Microascaceae</taxon>
        <taxon>Scedosporium</taxon>
    </lineage>
</organism>
<evidence type="ECO:0000313" key="4">
    <source>
        <dbReference type="Proteomes" id="UP000028545"/>
    </source>
</evidence>
<accession>A0A084GD12</accession>
<feature type="region of interest" description="Disordered" evidence="1">
    <location>
        <begin position="25"/>
        <end position="50"/>
    </location>
</feature>
<sequence>MLLKRFVFLATLALASAAPRRRVSSSCSAAPQPVPPPALPLNGGERELAAPPTGTKLRHVVLGHGYQNYTCTKTDGSDTLTSTATGALAVLYDVWPFFPAQGASSLSLNDVWGLATEAAHDISVPLNIDASITLGRIAGSLPAVVKSSPWIAPADISLPGANAPLKFKGVHYFDVNGVPTFDVGGDFFRAKKLDDLNAPATAATSKDGSKAVKWLLLGDAGGSTGIQYVYRVNTVGGAGHACTSEGDDSSEYATFYYMYG</sequence>
<dbReference type="RefSeq" id="XP_016645023.1">
    <property type="nucleotide sequence ID" value="XM_016785647.1"/>
</dbReference>
<evidence type="ECO:0000256" key="1">
    <source>
        <dbReference type="SAM" id="MobiDB-lite"/>
    </source>
</evidence>
<name>A0A084GD12_PSEDA</name>
<dbReference type="KEGG" id="sapo:SAPIO_CDS2690"/>
<feature type="signal peptide" evidence="2">
    <location>
        <begin position="1"/>
        <end position="17"/>
    </location>
</feature>
<dbReference type="HOGENOM" id="CLU_067863_1_0_1"/>
<dbReference type="EMBL" id="JOWA01000086">
    <property type="protein sequence ID" value="KEZ45224.1"/>
    <property type="molecule type" value="Genomic_DNA"/>
</dbReference>
<dbReference type="OMA" id="VKSSPWI"/>
<evidence type="ECO:0000313" key="3">
    <source>
        <dbReference type="EMBL" id="KEZ45224.1"/>
    </source>
</evidence>
<feature type="chain" id="PRO_5001775646" evidence="2">
    <location>
        <begin position="18"/>
        <end position="260"/>
    </location>
</feature>
<proteinExistence type="predicted"/>
<gene>
    <name evidence="3" type="ORF">SAPIO_CDS2690</name>
</gene>
<dbReference type="AlphaFoldDB" id="A0A084GD12"/>
<dbReference type="PANTHER" id="PTHR35567">
    <property type="entry name" value="MALATE DEHYDROGENASE (AFU_ORTHOLOGUE AFUA_2G13800)"/>
    <property type="match status" value="1"/>
</dbReference>
<dbReference type="GeneID" id="27721762"/>
<reference evidence="3 4" key="1">
    <citation type="journal article" date="2014" name="Genome Announc.">
        <title>Draft genome sequence of the pathogenic fungus Scedosporium apiospermum.</title>
        <authorList>
            <person name="Vandeputte P."/>
            <person name="Ghamrawi S."/>
            <person name="Rechenmann M."/>
            <person name="Iltis A."/>
            <person name="Giraud S."/>
            <person name="Fleury M."/>
            <person name="Thornton C."/>
            <person name="Delhaes L."/>
            <person name="Meyer W."/>
            <person name="Papon N."/>
            <person name="Bouchara J.P."/>
        </authorList>
    </citation>
    <scope>NUCLEOTIDE SEQUENCE [LARGE SCALE GENOMIC DNA]</scope>
    <source>
        <strain evidence="3 4">IHEM 14462</strain>
    </source>
</reference>